<dbReference type="Pfam" id="PF20398">
    <property type="entry name" value="DUF6691"/>
    <property type="match status" value="1"/>
</dbReference>
<protein>
    <submittedName>
        <fullName evidence="2">Transporter</fullName>
    </submittedName>
</protein>
<dbReference type="AlphaFoldDB" id="A0A511UMX3"/>
<comment type="caution">
    <text evidence="2">The sequence shown here is derived from an EMBL/GenBank/DDBJ whole genome shotgun (WGS) entry which is preliminary data.</text>
</comment>
<sequence length="154" mass="15839">MNSDVKENDVKDSGVKNSSAMKTAAGYAAGLLFGLGLAVSGMTDPARVVGFLDLAGAWDPTLIFVLGGAVVTTFIGYRLVFKRSAPLLGGAFQLPTKQELDTRLLGGAAMFGIGWGLSGYCPGPAIASIGGLSLPLLAMLVTMVLGWFAAKRLA</sequence>
<evidence type="ECO:0000256" key="1">
    <source>
        <dbReference type="SAM" id="Phobius"/>
    </source>
</evidence>
<organism evidence="2 3">
    <name type="scientific">Halovibrio variabilis</name>
    <dbReference type="NCBI Taxonomy" id="31910"/>
    <lineage>
        <taxon>Bacteria</taxon>
        <taxon>Pseudomonadati</taxon>
        <taxon>Pseudomonadota</taxon>
        <taxon>Gammaproteobacteria</taxon>
        <taxon>Oceanospirillales</taxon>
        <taxon>Halomonadaceae</taxon>
        <taxon>Halovibrio</taxon>
    </lineage>
</organism>
<feature type="transmembrane region" description="Helical" evidence="1">
    <location>
        <begin position="24"/>
        <end position="42"/>
    </location>
</feature>
<evidence type="ECO:0000313" key="3">
    <source>
        <dbReference type="Proteomes" id="UP000321303"/>
    </source>
</evidence>
<reference evidence="2 3" key="1">
    <citation type="submission" date="2019-07" db="EMBL/GenBank/DDBJ databases">
        <title>Whole genome shotgun sequence of Halomonas variabilis NBRC 102410.</title>
        <authorList>
            <person name="Hosoyama A."/>
            <person name="Uohara A."/>
            <person name="Ohji S."/>
            <person name="Ichikawa N."/>
        </authorList>
    </citation>
    <scope>NUCLEOTIDE SEQUENCE [LARGE SCALE GENOMIC DNA]</scope>
    <source>
        <strain evidence="2 3">NBRC 102410</strain>
    </source>
</reference>
<name>A0A511UMX3_9GAMM</name>
<feature type="transmembrane region" description="Helical" evidence="1">
    <location>
        <begin position="102"/>
        <end position="120"/>
    </location>
</feature>
<keyword evidence="1" id="KW-1133">Transmembrane helix</keyword>
<feature type="transmembrane region" description="Helical" evidence="1">
    <location>
        <begin position="62"/>
        <end position="81"/>
    </location>
</feature>
<keyword evidence="3" id="KW-1185">Reference proteome</keyword>
<feature type="transmembrane region" description="Helical" evidence="1">
    <location>
        <begin position="126"/>
        <end position="150"/>
    </location>
</feature>
<evidence type="ECO:0000313" key="2">
    <source>
        <dbReference type="EMBL" id="GEN27018.1"/>
    </source>
</evidence>
<accession>A0A511UMX3</accession>
<keyword evidence="1" id="KW-0812">Transmembrane</keyword>
<gene>
    <name evidence="2" type="ORF">HVA01_06640</name>
</gene>
<dbReference type="Proteomes" id="UP000321303">
    <property type="component" value="Unassembled WGS sequence"/>
</dbReference>
<keyword evidence="1" id="KW-0472">Membrane</keyword>
<dbReference type="EMBL" id="BJXV01000002">
    <property type="protein sequence ID" value="GEN27018.1"/>
    <property type="molecule type" value="Genomic_DNA"/>
</dbReference>
<dbReference type="InterPro" id="IPR046513">
    <property type="entry name" value="DUF6691"/>
</dbReference>
<proteinExistence type="predicted"/>